<dbReference type="Gene3D" id="3.30.572.10">
    <property type="entry name" value="Thymidylate synthase/dCMP hydroxymethylase domain"/>
    <property type="match status" value="1"/>
</dbReference>
<dbReference type="Pfam" id="PF00303">
    <property type="entry name" value="Thymidylat_synt"/>
    <property type="match status" value="1"/>
</dbReference>
<dbReference type="GO" id="GO:0004799">
    <property type="term" value="F:thymidylate synthase activity"/>
    <property type="evidence" value="ECO:0007669"/>
    <property type="project" value="UniProtKB-EC"/>
</dbReference>
<comment type="similarity">
    <text evidence="1">Belongs to the thymidylate synthase family.</text>
</comment>
<dbReference type="GO" id="GO:0006231">
    <property type="term" value="P:dTMP biosynthetic process"/>
    <property type="evidence" value="ECO:0007669"/>
    <property type="project" value="InterPro"/>
</dbReference>
<reference evidence="6" key="1">
    <citation type="submission" date="2024-06" db="EMBL/GenBank/DDBJ databases">
        <authorList>
            <person name="Yang R."/>
        </authorList>
    </citation>
    <scope>NUCLEOTIDE SEQUENCE</scope>
</reference>
<keyword evidence="3" id="KW-0489">Methyltransferase</keyword>
<evidence type="ECO:0000256" key="3">
    <source>
        <dbReference type="ARBA" id="ARBA00022603"/>
    </source>
</evidence>
<dbReference type="EC" id="2.1.1.45" evidence="2"/>
<evidence type="ECO:0000313" key="6">
    <source>
        <dbReference type="EMBL" id="XDG30903.1"/>
    </source>
</evidence>
<evidence type="ECO:0000256" key="1">
    <source>
        <dbReference type="ARBA" id="ARBA00009972"/>
    </source>
</evidence>
<sequence>MASWLEVQYLHLLEDLLEEGIYTEDRTNTGTYSKFGHVIRHDLSKGFPLLTTKKINFNLVAGELLWFLSGKIDLPSLRVYQNKAENSHTIWSDDFEKFWKTANSAFFKGEECGGFIYGRQLRDWTTPEGETHDQLQTLIDNIKAVKDNPNHPMARRLRCSFWNPYDHTVGDKKWCALPACHTDFQCIVRNGKLNLSFSMRSSDVFLGLPYNISSYGLLCHILAELTGLEVGELVYFANDVHIYKNHIDQVKEQISRKPRDLPELILPEFNTLEELLKLTGKDFKLEGYDPHGFIKAPQAS</sequence>
<dbReference type="InterPro" id="IPR023451">
    <property type="entry name" value="Thymidate_synth/dCMP_Mease_dom"/>
</dbReference>
<dbReference type="EMBL" id="PP934186">
    <property type="protein sequence ID" value="XDG30903.1"/>
    <property type="molecule type" value="Genomic_DNA"/>
</dbReference>
<dbReference type="InterPro" id="IPR036926">
    <property type="entry name" value="Thymidate_synth/dCMP_Mease_sf"/>
</dbReference>
<dbReference type="CDD" id="cd00351">
    <property type="entry name" value="TS_Pyrimidine_HMase"/>
    <property type="match status" value="1"/>
</dbReference>
<dbReference type="PANTHER" id="PTHR11548">
    <property type="entry name" value="THYMIDYLATE SYNTHASE 1"/>
    <property type="match status" value="1"/>
</dbReference>
<evidence type="ECO:0000259" key="5">
    <source>
        <dbReference type="Pfam" id="PF00303"/>
    </source>
</evidence>
<accession>A0AB39AJM0</accession>
<dbReference type="PRINTS" id="PR00108">
    <property type="entry name" value="THYMDSNTHASE"/>
</dbReference>
<dbReference type="InterPro" id="IPR045097">
    <property type="entry name" value="Thymidate_synth/dCMP_Mease"/>
</dbReference>
<evidence type="ECO:0000256" key="4">
    <source>
        <dbReference type="ARBA" id="ARBA00022679"/>
    </source>
</evidence>
<proteinExistence type="inferred from homology"/>
<dbReference type="GO" id="GO:0032259">
    <property type="term" value="P:methylation"/>
    <property type="evidence" value="ECO:0007669"/>
    <property type="project" value="UniProtKB-KW"/>
</dbReference>
<organism evidence="6">
    <name type="scientific">Vibrio phage P018-4</name>
    <dbReference type="NCBI Taxonomy" id="3229728"/>
    <lineage>
        <taxon>Viruses</taxon>
        <taxon>Duplodnaviria</taxon>
        <taxon>Heunggongvirae</taxon>
        <taxon>Uroviricota</taxon>
        <taxon>Caudoviricetes</taxon>
    </lineage>
</organism>
<name>A0AB39AJM0_9CAUD</name>
<dbReference type="PANTHER" id="PTHR11548:SF9">
    <property type="entry name" value="THYMIDYLATE SYNTHASE"/>
    <property type="match status" value="1"/>
</dbReference>
<protein>
    <recommendedName>
        <fullName evidence="2">thymidylate synthase</fullName>
        <ecNumber evidence="2">2.1.1.45</ecNumber>
    </recommendedName>
</protein>
<evidence type="ECO:0000256" key="2">
    <source>
        <dbReference type="ARBA" id="ARBA00011947"/>
    </source>
</evidence>
<keyword evidence="4" id="KW-0808">Transferase</keyword>
<dbReference type="InterPro" id="IPR000398">
    <property type="entry name" value="Thymidylate_synthase"/>
</dbReference>
<feature type="domain" description="Thymidylate synthase/dCMP hydroxymethylase" evidence="5">
    <location>
        <begin position="8"/>
        <end position="299"/>
    </location>
</feature>
<dbReference type="SUPFAM" id="SSF55831">
    <property type="entry name" value="Thymidylate synthase/dCMP hydroxymethylase"/>
    <property type="match status" value="1"/>
</dbReference>
<dbReference type="NCBIfam" id="TIGR03284">
    <property type="entry name" value="thym_sym"/>
    <property type="match status" value="1"/>
</dbReference>